<reference evidence="1 2" key="1">
    <citation type="journal article" date="2015" name="Microbiome">
        <title>Genomic resolution of linkages in carbon, nitrogen, and sulfur cycling among widespread estuary sediment bacteria.</title>
        <authorList>
            <person name="Baker B.J."/>
            <person name="Lazar C.S."/>
            <person name="Teske A.P."/>
            <person name="Dick G.J."/>
        </authorList>
    </citation>
    <scope>NUCLEOTIDE SEQUENCE [LARGE SCALE GENOMIC DNA]</scope>
    <source>
        <strain evidence="1">DG_78</strain>
    </source>
</reference>
<dbReference type="SUPFAM" id="SSF53474">
    <property type="entry name" value="alpha/beta-Hydrolases"/>
    <property type="match status" value="1"/>
</dbReference>
<sequence length="709" mass="81137">MKKLSQCVLILMCINCVPSYVEHIMTPQGGVLKIGNATFEIPKNSIAETTLIRIERKIVTRRMYSQGFILTGEKFIITPENLIFNKPVVFSCPGQAESTTLGAHIGNGFVPLAKTEIKGDTLRANIWHGGRYYVISKPGTYGIIDHSDSKEALLIVCDIYVSDYVKEFSRALRWGGYRLPIWEFIYPTGNTIEDNALFLAEELRNLHNQYGEFTLDVVSFGIGGLITHRYVADTALYQRDLSPAIITIGTPFYGSNFAHLDSVKKGKSPYRFFLIDGLGEHAQDLAPESELIDWIKTHKNLRGGWLKDPQEDKNPASLSGKVEFPGVLPEEQSGDGLVSLSSTMLTAIEPEPFNLSHFDLYEDNDVLKIVTEFVKLYRSFAWMDLFLHVWADDEPFKKISDIWTKEAKLNFRNVMDFEVLLEFNENMLKSTPHNGILITNGDNDTYPAWYLQVRGVRTDVLIVNRSLFNLKEYVQFLQRQGLPLQMSEGELDNTQHYMDDTGEFVTISDQLIKMLLRQNERPVVFATTVYEPQRYGVSLRLSGKVYEIGEESVNIERTKQLLYEEFNYDKIFSVSLETLNANIQNLAANYAASARMLSTALKEQKEYTEALRAIRFARRFVSNRWEYMPYYYEASIYFAMGEYEVADSIYKMVLNMPLVSSDVKQDIALVYHHDYGQSEVAIKILAECLKDNPGDKRILELIKKFQEEL</sequence>
<evidence type="ECO:0000313" key="2">
    <source>
        <dbReference type="Proteomes" id="UP000051012"/>
    </source>
</evidence>
<comment type="caution">
    <text evidence="1">The sequence shown here is derived from an EMBL/GenBank/DDBJ whole genome shotgun (WGS) entry which is preliminary data.</text>
</comment>
<dbReference type="InterPro" id="IPR029058">
    <property type="entry name" value="AB_hydrolase_fold"/>
</dbReference>
<name>A0A0S7Y7Z2_UNCT6</name>
<dbReference type="EMBL" id="LJNI01000173">
    <property type="protein sequence ID" value="KPJ70491.1"/>
    <property type="molecule type" value="Genomic_DNA"/>
</dbReference>
<gene>
    <name evidence="1" type="ORF">AMJ52_09920</name>
</gene>
<dbReference type="Proteomes" id="UP000051012">
    <property type="component" value="Unassembled WGS sequence"/>
</dbReference>
<dbReference type="AlphaFoldDB" id="A0A0S7Y7Z2"/>
<dbReference type="SUPFAM" id="SSF48452">
    <property type="entry name" value="TPR-like"/>
    <property type="match status" value="1"/>
</dbReference>
<organism evidence="1 2">
    <name type="scientific">candidate division TA06 bacterium DG_78</name>
    <dbReference type="NCBI Taxonomy" id="1703772"/>
    <lineage>
        <taxon>Bacteria</taxon>
        <taxon>Bacteria division TA06</taxon>
    </lineage>
</organism>
<evidence type="ECO:0000313" key="1">
    <source>
        <dbReference type="EMBL" id="KPJ70491.1"/>
    </source>
</evidence>
<proteinExistence type="predicted"/>
<dbReference type="Gene3D" id="3.40.50.1820">
    <property type="entry name" value="alpha/beta hydrolase"/>
    <property type="match status" value="1"/>
</dbReference>
<dbReference type="Gene3D" id="1.25.40.10">
    <property type="entry name" value="Tetratricopeptide repeat domain"/>
    <property type="match status" value="1"/>
</dbReference>
<accession>A0A0S7Y7Z2</accession>
<protein>
    <submittedName>
        <fullName evidence="1">Uncharacterized protein</fullName>
    </submittedName>
</protein>
<dbReference type="InterPro" id="IPR011990">
    <property type="entry name" value="TPR-like_helical_dom_sf"/>
</dbReference>